<comment type="caution">
    <text evidence="1">The sequence shown here is derived from an EMBL/GenBank/DDBJ whole genome shotgun (WGS) entry which is preliminary data.</text>
</comment>
<dbReference type="EMBL" id="JACGCM010002106">
    <property type="protein sequence ID" value="KAF6144860.1"/>
    <property type="molecule type" value="Genomic_DNA"/>
</dbReference>
<accession>A0A7J7LQN1</accession>
<sequence>MKSCKSLIVFAFTNVGMKKNIKHSNRSIQLQQIYYYSSVYLHSPHDFICPSAGAERICTPSRCQDFKKYL</sequence>
<organism evidence="1 2">
    <name type="scientific">Kingdonia uniflora</name>
    <dbReference type="NCBI Taxonomy" id="39325"/>
    <lineage>
        <taxon>Eukaryota</taxon>
        <taxon>Viridiplantae</taxon>
        <taxon>Streptophyta</taxon>
        <taxon>Embryophyta</taxon>
        <taxon>Tracheophyta</taxon>
        <taxon>Spermatophyta</taxon>
        <taxon>Magnoliopsida</taxon>
        <taxon>Ranunculales</taxon>
        <taxon>Circaeasteraceae</taxon>
        <taxon>Kingdonia</taxon>
    </lineage>
</organism>
<feature type="non-terminal residue" evidence="1">
    <location>
        <position position="70"/>
    </location>
</feature>
<gene>
    <name evidence="1" type="ORF">GIB67_001871</name>
</gene>
<dbReference type="AlphaFoldDB" id="A0A7J7LQN1"/>
<name>A0A7J7LQN1_9MAGN</name>
<protein>
    <submittedName>
        <fullName evidence="1">Uncharacterized protein</fullName>
    </submittedName>
</protein>
<evidence type="ECO:0000313" key="2">
    <source>
        <dbReference type="Proteomes" id="UP000541444"/>
    </source>
</evidence>
<proteinExistence type="predicted"/>
<dbReference type="Proteomes" id="UP000541444">
    <property type="component" value="Unassembled WGS sequence"/>
</dbReference>
<reference evidence="1 2" key="1">
    <citation type="journal article" date="2020" name="IScience">
        <title>Genome Sequencing of the Endangered Kingdonia uniflora (Circaeasteraceae, Ranunculales) Reveals Potential Mechanisms of Evolutionary Specialization.</title>
        <authorList>
            <person name="Sun Y."/>
            <person name="Deng T."/>
            <person name="Zhang A."/>
            <person name="Moore M.J."/>
            <person name="Landis J.B."/>
            <person name="Lin N."/>
            <person name="Zhang H."/>
            <person name="Zhang X."/>
            <person name="Huang J."/>
            <person name="Zhang X."/>
            <person name="Sun H."/>
            <person name="Wang H."/>
        </authorList>
    </citation>
    <scope>NUCLEOTIDE SEQUENCE [LARGE SCALE GENOMIC DNA]</scope>
    <source>
        <strain evidence="1">TB1705</strain>
        <tissue evidence="1">Leaf</tissue>
    </source>
</reference>
<evidence type="ECO:0000313" key="1">
    <source>
        <dbReference type="EMBL" id="KAF6144860.1"/>
    </source>
</evidence>
<keyword evidence="2" id="KW-1185">Reference proteome</keyword>